<evidence type="ECO:0000259" key="1">
    <source>
        <dbReference type="Pfam" id="PF13456"/>
    </source>
</evidence>
<dbReference type="SUPFAM" id="SSF53098">
    <property type="entry name" value="Ribonuclease H-like"/>
    <property type="match status" value="1"/>
</dbReference>
<gene>
    <name evidence="2" type="ORF">Salat_2510900</name>
</gene>
<keyword evidence="3" id="KW-1185">Reference proteome</keyword>
<dbReference type="PANTHER" id="PTHR47074:SF61">
    <property type="entry name" value="RNASE H TYPE-1 DOMAIN-CONTAINING PROTEIN"/>
    <property type="match status" value="1"/>
</dbReference>
<evidence type="ECO:0000313" key="3">
    <source>
        <dbReference type="Proteomes" id="UP001293254"/>
    </source>
</evidence>
<protein>
    <recommendedName>
        <fullName evidence="1">RNase H type-1 domain-containing protein</fullName>
    </recommendedName>
</protein>
<evidence type="ECO:0000313" key="2">
    <source>
        <dbReference type="EMBL" id="KAK4416854.1"/>
    </source>
</evidence>
<dbReference type="InterPro" id="IPR012337">
    <property type="entry name" value="RNaseH-like_sf"/>
</dbReference>
<dbReference type="Proteomes" id="UP001293254">
    <property type="component" value="Unassembled WGS sequence"/>
</dbReference>
<dbReference type="Pfam" id="PF13456">
    <property type="entry name" value="RVT_3"/>
    <property type="match status" value="1"/>
</dbReference>
<proteinExistence type="predicted"/>
<accession>A0AAE2CC95</accession>
<comment type="caution">
    <text evidence="2">The sequence shown here is derived from an EMBL/GenBank/DDBJ whole genome shotgun (WGS) entry which is preliminary data.</text>
</comment>
<dbReference type="AlphaFoldDB" id="A0AAE2CC95"/>
<dbReference type="InterPro" id="IPR052929">
    <property type="entry name" value="RNase_H-like_EbsB-rel"/>
</dbReference>
<sequence length="353" mass="39155">MHPTHGRVFLQHKASSKLGIDGELAMATKYKFGATDGFQGSSLSKFKLLQVIVIRMLRCARSSRPMDRNGMLIRECIRCEEQNEDELHVLLSCSFTRIVWALSNIPWEVINSWEGGCEEWMRSIEKKLDKEQMAWFFTICWRLWTSRNKALMEGDKEEPMEIIQAANSLLQAFKAACGHSRKTTQEKGTVKWSPPPTGTIKINFDEALFTDPCGAGAGFVARDADGFCSAWGTKQFQGVSVADHAEALAALSAIELAVEQGWTKIVIEGDALNIIQRLQLGRIDGSSIGPILVDVTNLAAFFDSCSFNFIGRVGNFPAHKLARLKFDASVSSNFLLIPVRAALLADFPAFQSI</sequence>
<dbReference type="InterPro" id="IPR002156">
    <property type="entry name" value="RNaseH_domain"/>
</dbReference>
<dbReference type="GO" id="GO:0003676">
    <property type="term" value="F:nucleic acid binding"/>
    <property type="evidence" value="ECO:0007669"/>
    <property type="project" value="InterPro"/>
</dbReference>
<dbReference type="InterPro" id="IPR036397">
    <property type="entry name" value="RNaseH_sf"/>
</dbReference>
<organism evidence="2 3">
    <name type="scientific">Sesamum alatum</name>
    <dbReference type="NCBI Taxonomy" id="300844"/>
    <lineage>
        <taxon>Eukaryota</taxon>
        <taxon>Viridiplantae</taxon>
        <taxon>Streptophyta</taxon>
        <taxon>Embryophyta</taxon>
        <taxon>Tracheophyta</taxon>
        <taxon>Spermatophyta</taxon>
        <taxon>Magnoliopsida</taxon>
        <taxon>eudicotyledons</taxon>
        <taxon>Gunneridae</taxon>
        <taxon>Pentapetalae</taxon>
        <taxon>asterids</taxon>
        <taxon>lamiids</taxon>
        <taxon>Lamiales</taxon>
        <taxon>Pedaliaceae</taxon>
        <taxon>Sesamum</taxon>
    </lineage>
</organism>
<feature type="domain" description="RNase H type-1" evidence="1">
    <location>
        <begin position="214"/>
        <end position="323"/>
    </location>
</feature>
<reference evidence="2" key="2">
    <citation type="journal article" date="2024" name="Plant">
        <title>Genomic evolution and insights into agronomic trait innovations of Sesamum species.</title>
        <authorList>
            <person name="Miao H."/>
            <person name="Wang L."/>
            <person name="Qu L."/>
            <person name="Liu H."/>
            <person name="Sun Y."/>
            <person name="Le M."/>
            <person name="Wang Q."/>
            <person name="Wei S."/>
            <person name="Zheng Y."/>
            <person name="Lin W."/>
            <person name="Duan Y."/>
            <person name="Cao H."/>
            <person name="Xiong S."/>
            <person name="Wang X."/>
            <person name="Wei L."/>
            <person name="Li C."/>
            <person name="Ma Q."/>
            <person name="Ju M."/>
            <person name="Zhao R."/>
            <person name="Li G."/>
            <person name="Mu C."/>
            <person name="Tian Q."/>
            <person name="Mei H."/>
            <person name="Zhang T."/>
            <person name="Gao T."/>
            <person name="Zhang H."/>
        </authorList>
    </citation>
    <scope>NUCLEOTIDE SEQUENCE</scope>
    <source>
        <strain evidence="2">3651</strain>
    </source>
</reference>
<dbReference type="EMBL" id="JACGWO010000010">
    <property type="protein sequence ID" value="KAK4416854.1"/>
    <property type="molecule type" value="Genomic_DNA"/>
</dbReference>
<dbReference type="Gene3D" id="3.30.420.10">
    <property type="entry name" value="Ribonuclease H-like superfamily/Ribonuclease H"/>
    <property type="match status" value="1"/>
</dbReference>
<dbReference type="GO" id="GO:0004523">
    <property type="term" value="F:RNA-DNA hybrid ribonuclease activity"/>
    <property type="evidence" value="ECO:0007669"/>
    <property type="project" value="InterPro"/>
</dbReference>
<dbReference type="PANTHER" id="PTHR47074">
    <property type="entry name" value="BNAC02G40300D PROTEIN"/>
    <property type="match status" value="1"/>
</dbReference>
<name>A0AAE2CC95_9LAMI</name>
<dbReference type="CDD" id="cd06222">
    <property type="entry name" value="RNase_H_like"/>
    <property type="match status" value="1"/>
</dbReference>
<reference evidence="2" key="1">
    <citation type="submission" date="2020-06" db="EMBL/GenBank/DDBJ databases">
        <authorList>
            <person name="Li T."/>
            <person name="Hu X."/>
            <person name="Zhang T."/>
            <person name="Song X."/>
            <person name="Zhang H."/>
            <person name="Dai N."/>
            <person name="Sheng W."/>
            <person name="Hou X."/>
            <person name="Wei L."/>
        </authorList>
    </citation>
    <scope>NUCLEOTIDE SEQUENCE</scope>
    <source>
        <strain evidence="2">3651</strain>
        <tissue evidence="2">Leaf</tissue>
    </source>
</reference>
<dbReference type="InterPro" id="IPR044730">
    <property type="entry name" value="RNase_H-like_dom_plant"/>
</dbReference>